<protein>
    <submittedName>
        <fullName evidence="1">Uncharacterized protein</fullName>
    </submittedName>
</protein>
<sequence>MTVVESKLPILEQRLHELKHERRRMRVSRRLDDFLDRYSGIENGKDIDYCTRSILYFRILLDLVGRNAITDLMYRLIFIV</sequence>
<dbReference type="EMBL" id="JAUDFV010000154">
    <property type="protein sequence ID" value="KAL2716680.1"/>
    <property type="molecule type" value="Genomic_DNA"/>
</dbReference>
<name>A0ABD2AA58_VESSQ</name>
<comment type="caution">
    <text evidence="1">The sequence shown here is derived from an EMBL/GenBank/DDBJ whole genome shotgun (WGS) entry which is preliminary data.</text>
</comment>
<dbReference type="AlphaFoldDB" id="A0ABD2AA58"/>
<keyword evidence="2" id="KW-1185">Reference proteome</keyword>
<evidence type="ECO:0000313" key="1">
    <source>
        <dbReference type="EMBL" id="KAL2716680.1"/>
    </source>
</evidence>
<organism evidence="1 2">
    <name type="scientific">Vespula squamosa</name>
    <name type="common">Southern yellow jacket</name>
    <name type="synonym">Wasp</name>
    <dbReference type="NCBI Taxonomy" id="30214"/>
    <lineage>
        <taxon>Eukaryota</taxon>
        <taxon>Metazoa</taxon>
        <taxon>Ecdysozoa</taxon>
        <taxon>Arthropoda</taxon>
        <taxon>Hexapoda</taxon>
        <taxon>Insecta</taxon>
        <taxon>Pterygota</taxon>
        <taxon>Neoptera</taxon>
        <taxon>Endopterygota</taxon>
        <taxon>Hymenoptera</taxon>
        <taxon>Apocrita</taxon>
        <taxon>Aculeata</taxon>
        <taxon>Vespoidea</taxon>
        <taxon>Vespidae</taxon>
        <taxon>Vespinae</taxon>
        <taxon>Vespula</taxon>
    </lineage>
</organism>
<dbReference type="Proteomes" id="UP001607302">
    <property type="component" value="Unassembled WGS sequence"/>
</dbReference>
<gene>
    <name evidence="1" type="ORF">V1478_014356</name>
</gene>
<evidence type="ECO:0000313" key="2">
    <source>
        <dbReference type="Proteomes" id="UP001607302"/>
    </source>
</evidence>
<proteinExistence type="predicted"/>
<reference evidence="1 2" key="1">
    <citation type="journal article" date="2024" name="Ann. Entomol. Soc. Am.">
        <title>Genomic analyses of the southern and eastern yellowjacket wasps (Hymenoptera: Vespidae) reveal evolutionary signatures of social life.</title>
        <authorList>
            <person name="Catto M.A."/>
            <person name="Caine P.B."/>
            <person name="Orr S.E."/>
            <person name="Hunt B.G."/>
            <person name="Goodisman M.A.D."/>
        </authorList>
    </citation>
    <scope>NUCLEOTIDE SEQUENCE [LARGE SCALE GENOMIC DNA]</scope>
    <source>
        <strain evidence="1">233</strain>
        <tissue evidence="1">Head and thorax</tissue>
    </source>
</reference>
<accession>A0ABD2AA58</accession>